<name>A0A246RW03_9GAMM</name>
<accession>A0A246RW03</accession>
<dbReference type="Gene3D" id="3.40.50.170">
    <property type="entry name" value="Formyl transferase, N-terminal domain"/>
    <property type="match status" value="1"/>
</dbReference>
<evidence type="ECO:0000259" key="1">
    <source>
        <dbReference type="Pfam" id="PF21553"/>
    </source>
</evidence>
<evidence type="ECO:0000313" key="2">
    <source>
        <dbReference type="EMBL" id="OWV27543.1"/>
    </source>
</evidence>
<dbReference type="OrthoDB" id="9802815at2"/>
<dbReference type="SUPFAM" id="SSF50486">
    <property type="entry name" value="FMT C-terminal domain-like"/>
    <property type="match status" value="1"/>
</dbReference>
<dbReference type="InterPro" id="IPR011034">
    <property type="entry name" value="Formyl_transferase-like_C_sf"/>
</dbReference>
<dbReference type="AlphaFoldDB" id="A0A246RW03"/>
<reference evidence="2 3" key="1">
    <citation type="submission" date="2014-08" db="EMBL/GenBank/DDBJ databases">
        <title>Draft genome sequence of a novel L-asparaginase producing marine bacterium, Halomonas campaniensis.</title>
        <authorList>
            <person name="Sundarakrishnan B."/>
            <person name="Moushumi Priya A."/>
            <person name="Raman G."/>
            <person name="Sakthivel N."/>
            <person name="Park S."/>
            <person name="Jayachandran S."/>
        </authorList>
    </citation>
    <scope>NUCLEOTIDE SEQUENCE [LARGE SCALE GENOMIC DNA]</scope>
    <source>
        <strain evidence="2 3">SK03</strain>
    </source>
</reference>
<dbReference type="Gene3D" id="3.10.25.20">
    <property type="match status" value="1"/>
</dbReference>
<dbReference type="SUPFAM" id="SSF53328">
    <property type="entry name" value="Formyltransferase"/>
    <property type="match status" value="1"/>
</dbReference>
<proteinExistence type="predicted"/>
<keyword evidence="3" id="KW-1185">Reference proteome</keyword>
<dbReference type="RefSeq" id="WP_088702264.1">
    <property type="nucleotide sequence ID" value="NZ_JPUA01000051.1"/>
</dbReference>
<dbReference type="InterPro" id="IPR049355">
    <property type="entry name" value="Formyl_trans-like_C"/>
</dbReference>
<dbReference type="EMBL" id="JPUA01000051">
    <property type="protein sequence ID" value="OWV27543.1"/>
    <property type="molecule type" value="Genomic_DNA"/>
</dbReference>
<dbReference type="Proteomes" id="UP000197334">
    <property type="component" value="Unassembled WGS sequence"/>
</dbReference>
<feature type="domain" description="Methionyl-tRNA formyltransferase-like C-terminal" evidence="1">
    <location>
        <begin position="167"/>
        <end position="223"/>
    </location>
</feature>
<organism evidence="2 3">
    <name type="scientific">Halomonas campaniensis</name>
    <dbReference type="NCBI Taxonomy" id="213554"/>
    <lineage>
        <taxon>Bacteria</taxon>
        <taxon>Pseudomonadati</taxon>
        <taxon>Pseudomonadota</taxon>
        <taxon>Gammaproteobacteria</taxon>
        <taxon>Oceanospirillales</taxon>
        <taxon>Halomonadaceae</taxon>
        <taxon>Halomonas</taxon>
    </lineage>
</organism>
<comment type="caution">
    <text evidence="2">The sequence shown here is derived from an EMBL/GenBank/DDBJ whole genome shotgun (WGS) entry which is preliminary data.</text>
</comment>
<protein>
    <recommendedName>
        <fullName evidence="1">Methionyl-tRNA formyltransferase-like C-terminal domain-containing protein</fullName>
    </recommendedName>
</protein>
<gene>
    <name evidence="2" type="ORF">JI62_22170</name>
</gene>
<dbReference type="GO" id="GO:0003824">
    <property type="term" value="F:catalytic activity"/>
    <property type="evidence" value="ECO:0007669"/>
    <property type="project" value="InterPro"/>
</dbReference>
<dbReference type="Pfam" id="PF21553">
    <property type="entry name" value="Formyl_trans_C_2"/>
    <property type="match status" value="1"/>
</dbReference>
<dbReference type="CDD" id="cd08821">
    <property type="entry name" value="FMT_core_like_1"/>
    <property type="match status" value="1"/>
</dbReference>
<sequence length="231" mass="26690">MHTNTYILASSKPWHKTQLAASKLSSGDRVLWAERPSELEQLLESNPAVRYIFFLHWNWLVPETIWKNYECVCFHMTDVPYGRGGSPLQNLIVRGHTETMLTALRMVEEMDAGPVYAKRRFLLEGTAHEVYLRAGELSFELIRWIIKNEPQPEPQKGEPVIFKRRTPEQSLLPVFGSIKNLYNHIRMLDAPTYPKAYLEHGEFILEFSGANTCEGELTATVKIRKKKQETT</sequence>
<evidence type="ECO:0000313" key="3">
    <source>
        <dbReference type="Proteomes" id="UP000197334"/>
    </source>
</evidence>
<dbReference type="InterPro" id="IPR036477">
    <property type="entry name" value="Formyl_transf_N_sf"/>
</dbReference>